<evidence type="ECO:0000256" key="1">
    <source>
        <dbReference type="ARBA" id="ARBA00022801"/>
    </source>
</evidence>
<dbReference type="NCBIfam" id="TIGR01353">
    <property type="entry name" value="dGTP_triPase"/>
    <property type="match status" value="1"/>
</dbReference>
<dbReference type="GO" id="GO:0016793">
    <property type="term" value="F:triphosphoric monoester hydrolase activity"/>
    <property type="evidence" value="ECO:0007669"/>
    <property type="project" value="InterPro"/>
</dbReference>
<accession>A0A212LYT2</accession>
<gene>
    <name evidence="3" type="ORF">KL86SPO_50378</name>
</gene>
<dbReference type="SUPFAM" id="SSF109604">
    <property type="entry name" value="HD-domain/PDEase-like"/>
    <property type="match status" value="1"/>
</dbReference>
<protein>
    <submittedName>
        <fullName evidence="3">Putative dGTPase</fullName>
    </submittedName>
</protein>
<reference evidence="3" key="1">
    <citation type="submission" date="2016-08" db="EMBL/GenBank/DDBJ databases">
        <authorList>
            <person name="Seilhamer J.J."/>
        </authorList>
    </citation>
    <scope>NUCLEOTIDE SEQUENCE</scope>
    <source>
        <strain evidence="3">86</strain>
    </source>
</reference>
<dbReference type="SMART" id="SM00471">
    <property type="entry name" value="HDc"/>
    <property type="match status" value="1"/>
</dbReference>
<organism evidence="3">
    <name type="scientific">uncultured Sporomusa sp</name>
    <dbReference type="NCBI Taxonomy" id="307249"/>
    <lineage>
        <taxon>Bacteria</taxon>
        <taxon>Bacillati</taxon>
        <taxon>Bacillota</taxon>
        <taxon>Negativicutes</taxon>
        <taxon>Selenomonadales</taxon>
        <taxon>Sporomusaceae</taxon>
        <taxon>Sporomusa</taxon>
        <taxon>environmental samples</taxon>
    </lineage>
</organism>
<dbReference type="PANTHER" id="PTHR35795:SF1">
    <property type="entry name" value="BIS(5'-NUCLEOSYL)-TETRAPHOSPHATASE, SYMMETRICAL"/>
    <property type="match status" value="1"/>
</dbReference>
<feature type="domain" description="HD" evidence="2">
    <location>
        <begin position="236"/>
        <end position="400"/>
    </location>
</feature>
<evidence type="ECO:0000259" key="2">
    <source>
        <dbReference type="PROSITE" id="PS51831"/>
    </source>
</evidence>
<keyword evidence="1" id="KW-0378">Hydrolase</keyword>
<dbReference type="AlphaFoldDB" id="A0A212LYT2"/>
<dbReference type="CDD" id="cd00077">
    <property type="entry name" value="HDc"/>
    <property type="match status" value="1"/>
</dbReference>
<dbReference type="Gene3D" id="1.10.3210.10">
    <property type="entry name" value="Hypothetical protein af1432"/>
    <property type="match status" value="1"/>
</dbReference>
<dbReference type="InterPro" id="IPR006261">
    <property type="entry name" value="dGTPase"/>
</dbReference>
<dbReference type="Pfam" id="PF01966">
    <property type="entry name" value="HD"/>
    <property type="match status" value="1"/>
</dbReference>
<evidence type="ECO:0000313" key="3">
    <source>
        <dbReference type="EMBL" id="SCM82607.1"/>
    </source>
</evidence>
<dbReference type="InterPro" id="IPR006674">
    <property type="entry name" value="HD_domain"/>
</dbReference>
<proteinExistence type="predicted"/>
<dbReference type="PROSITE" id="PS51831">
    <property type="entry name" value="HD"/>
    <property type="match status" value="1"/>
</dbReference>
<dbReference type="InterPro" id="IPR051094">
    <property type="entry name" value="Diverse_Catalytic_Enzymes"/>
</dbReference>
<dbReference type="EMBL" id="FMJE01000005">
    <property type="protein sequence ID" value="SCM82607.1"/>
    <property type="molecule type" value="Genomic_DNA"/>
</dbReference>
<sequence length="636" mass="74066">MKVLTMKYVIGYSEANILMEAKFKNGESFIYNTRDAEKESVIKAFDDNRTGFVYIIALGFDNKVKSITNIWIGKAVQREYTLKLDIKAFKLLDGEENECLRSLYEKPERDSTKLEEIPSYLFIKELPIVEFFHLAYKVPSGLINEKLRKNYPCDIYSKHTENTCYKYDAEQYSINNQTLAQLSLYAKRPIGKKNPHEFRNEFQRDKERIVHSKSFRRIVDKAQVYNTSKGDHYRKRLTHTLEVSQIARTIARQLKLHEDLTEAIALGHDIGHTPFGHEGERQLDLILSGQIKLAEFHHPENFGGFKHNYQGIRLANYLEEKYVDYEGLDLTYQVLEGILKHTKIKKHKKDERNCSTCLNKCFDVSEFLMIGESELLYLDQDFCSTLEGQIVAVADEIAQRGHDIDDGIASGVLTIEELVYELKKIVEMEPLVKIIVKVLDRINDAKRTLIDKKDLQRAELTPVILGFFIDRLLIKFNERISSYIERYSGFKSDPVIKEEVIYFDAEEKFLIDELERIINLRIINSQEVNCFDGKSAYIVRKLFKAYYCNPRQLPDNVINRINREINLLGYSCIDIRKGDKNDVANEMEIYQGIRSSGNDVSDYIKQKIFMRNIADFIGGMTDEFANEQFKKLYVPE</sequence>
<dbReference type="PANTHER" id="PTHR35795">
    <property type="entry name" value="SLR1885 PROTEIN"/>
    <property type="match status" value="1"/>
</dbReference>
<name>A0A212LYT2_9FIRM</name>
<dbReference type="InterPro" id="IPR003607">
    <property type="entry name" value="HD/PDEase_dom"/>
</dbReference>